<evidence type="ECO:0000256" key="1">
    <source>
        <dbReference type="PROSITE-ProRule" id="PRU00076"/>
    </source>
</evidence>
<dbReference type="PROSITE" id="PS50026">
    <property type="entry name" value="EGF_3"/>
    <property type="match status" value="1"/>
</dbReference>
<evidence type="ECO:0000313" key="4">
    <source>
        <dbReference type="EMBL" id="PNJ90332.1"/>
    </source>
</evidence>
<feature type="transmembrane region" description="Helical" evidence="2">
    <location>
        <begin position="77"/>
        <end position="103"/>
    </location>
</feature>
<dbReference type="AlphaFoldDB" id="A0A2J8Y7W6"/>
<sequence length="121" mass="13300">NVSTLKAYFKCIGYKGYDLVYSPQSGFTCVSPCSRGYCHHGGQCQHLPSGPRCSCVSFSIYTAWGEHCEHLSMKLDAFFGIFFGALGGLLLLGVGTFVVLRFWGCSRARFSYFLNSAEALP</sequence>
<evidence type="ECO:0000259" key="3">
    <source>
        <dbReference type="PROSITE" id="PS50026"/>
    </source>
</evidence>
<protein>
    <recommendedName>
        <fullName evidence="3">EGF-like domain-containing protein</fullName>
    </recommendedName>
</protein>
<reference evidence="4" key="1">
    <citation type="submission" date="2017-12" db="EMBL/GenBank/DDBJ databases">
        <title>High-resolution comparative analysis of great ape genomes.</title>
        <authorList>
            <person name="Pollen A."/>
            <person name="Hastie A."/>
            <person name="Hormozdiari F."/>
            <person name="Dougherty M."/>
            <person name="Liu R."/>
            <person name="Chaisson M."/>
            <person name="Hoppe E."/>
            <person name="Hill C."/>
            <person name="Pang A."/>
            <person name="Hillier L."/>
            <person name="Baker C."/>
            <person name="Armstrong J."/>
            <person name="Shendure J."/>
            <person name="Paten B."/>
            <person name="Wilson R."/>
            <person name="Chao H."/>
            <person name="Schneider V."/>
            <person name="Ventura M."/>
            <person name="Kronenberg Z."/>
            <person name="Murali S."/>
            <person name="Gordon D."/>
            <person name="Cantsilieris S."/>
            <person name="Munson K."/>
            <person name="Nelson B."/>
            <person name="Raja A."/>
            <person name="Underwood J."/>
            <person name="Diekhans M."/>
            <person name="Fiddes I."/>
            <person name="Haussler D."/>
            <person name="Eichler E."/>
        </authorList>
    </citation>
    <scope>NUCLEOTIDE SEQUENCE [LARGE SCALE GENOMIC DNA]</scope>
    <source>
        <strain evidence="4">Susie</strain>
    </source>
</reference>
<organism evidence="4">
    <name type="scientific">Pongo abelii</name>
    <name type="common">Sumatran orangutan</name>
    <name type="synonym">Pongo pygmaeus abelii</name>
    <dbReference type="NCBI Taxonomy" id="9601"/>
    <lineage>
        <taxon>Eukaryota</taxon>
        <taxon>Metazoa</taxon>
        <taxon>Chordata</taxon>
        <taxon>Craniata</taxon>
        <taxon>Vertebrata</taxon>
        <taxon>Euteleostomi</taxon>
        <taxon>Mammalia</taxon>
        <taxon>Eutheria</taxon>
        <taxon>Euarchontoglires</taxon>
        <taxon>Primates</taxon>
        <taxon>Haplorrhini</taxon>
        <taxon>Catarrhini</taxon>
        <taxon>Hominidae</taxon>
        <taxon>Pongo</taxon>
    </lineage>
</organism>
<dbReference type="PANTHER" id="PTHR13802">
    <property type="entry name" value="MUCIN 4-RELATED"/>
    <property type="match status" value="1"/>
</dbReference>
<dbReference type="EMBL" id="NDHI03001061">
    <property type="protein sequence ID" value="PNJ90332.1"/>
    <property type="molecule type" value="Genomic_DNA"/>
</dbReference>
<feature type="non-terminal residue" evidence="4">
    <location>
        <position position="1"/>
    </location>
</feature>
<proteinExistence type="predicted"/>
<dbReference type="PANTHER" id="PTHR13802:SF52">
    <property type="entry name" value="MUCIN-4"/>
    <property type="match status" value="1"/>
</dbReference>
<keyword evidence="2" id="KW-0472">Membrane</keyword>
<dbReference type="GO" id="GO:0005176">
    <property type="term" value="F:ErbB-2 class receptor binding"/>
    <property type="evidence" value="ECO:0007669"/>
    <property type="project" value="TreeGrafter"/>
</dbReference>
<keyword evidence="2" id="KW-1133">Transmembrane helix</keyword>
<keyword evidence="1" id="KW-0245">EGF-like domain</keyword>
<gene>
    <name evidence="4" type="ORF">CR201_G0056326</name>
</gene>
<comment type="caution">
    <text evidence="1">Lacks conserved residue(s) required for the propagation of feature annotation.</text>
</comment>
<feature type="domain" description="EGF-like" evidence="3">
    <location>
        <begin position="30"/>
        <end position="69"/>
    </location>
</feature>
<comment type="caution">
    <text evidence="4">The sequence shown here is derived from an EMBL/GenBank/DDBJ whole genome shotgun (WGS) entry which is preliminary data.</text>
</comment>
<dbReference type="InterPro" id="IPR051495">
    <property type="entry name" value="Epithelial_Barrier/Signaling"/>
</dbReference>
<evidence type="ECO:0000256" key="2">
    <source>
        <dbReference type="SAM" id="Phobius"/>
    </source>
</evidence>
<keyword evidence="2" id="KW-0812">Transmembrane</keyword>
<dbReference type="InterPro" id="IPR000742">
    <property type="entry name" value="EGF"/>
</dbReference>
<accession>A0A2J8Y7W6</accession>
<name>A0A2J8Y7W6_PONAB</name>